<gene>
    <name evidence="2" type="ORF">CF394_01945</name>
</gene>
<keyword evidence="1" id="KW-0472">Membrane</keyword>
<dbReference type="AlphaFoldDB" id="A0A264W6H1"/>
<proteinExistence type="predicted"/>
<evidence type="ECO:0000313" key="2">
    <source>
        <dbReference type="EMBL" id="OZS79204.1"/>
    </source>
</evidence>
<dbReference type="EMBL" id="NOKQ01000134">
    <property type="protein sequence ID" value="OZS79204.1"/>
    <property type="molecule type" value="Genomic_DNA"/>
</dbReference>
<evidence type="ECO:0000256" key="1">
    <source>
        <dbReference type="SAM" id="Phobius"/>
    </source>
</evidence>
<keyword evidence="1" id="KW-1133">Transmembrane helix</keyword>
<feature type="transmembrane region" description="Helical" evidence="1">
    <location>
        <begin position="6"/>
        <end position="27"/>
    </location>
</feature>
<name>A0A264W6H1_9BACL</name>
<keyword evidence="3" id="KW-1185">Reference proteome</keyword>
<accession>A0A264W6H1</accession>
<keyword evidence="1" id="KW-0812">Transmembrane</keyword>
<organism evidence="2 3">
    <name type="scientific">Tetzosporium hominis</name>
    <dbReference type="NCBI Taxonomy" id="2020506"/>
    <lineage>
        <taxon>Bacteria</taxon>
        <taxon>Bacillati</taxon>
        <taxon>Bacillota</taxon>
        <taxon>Bacilli</taxon>
        <taxon>Bacillales</taxon>
        <taxon>Caryophanaceae</taxon>
        <taxon>Tetzosporium</taxon>
    </lineage>
</organism>
<evidence type="ECO:0000313" key="3">
    <source>
        <dbReference type="Proteomes" id="UP000217065"/>
    </source>
</evidence>
<dbReference type="Proteomes" id="UP000217065">
    <property type="component" value="Unassembled WGS sequence"/>
</dbReference>
<protein>
    <submittedName>
        <fullName evidence="2">Uncharacterized protein</fullName>
    </submittedName>
</protein>
<reference evidence="2 3" key="1">
    <citation type="submission" date="2017-07" db="EMBL/GenBank/DDBJ databases">
        <title>Tetzosporium hominis gen.nov. sp.nov.</title>
        <authorList>
            <person name="Tetz G."/>
            <person name="Tetz V."/>
        </authorList>
    </citation>
    <scope>NUCLEOTIDE SEQUENCE [LARGE SCALE GENOMIC DNA]</scope>
    <source>
        <strain evidence="2 3">VT-49</strain>
    </source>
</reference>
<sequence>MRLRIVGLVVFIVLLAILVKVLYIQLWRYDFLSEQARESWNRQLQRGFALKNEHGMRYPN</sequence>
<comment type="caution">
    <text evidence="2">The sequence shown here is derived from an EMBL/GenBank/DDBJ whole genome shotgun (WGS) entry which is preliminary data.</text>
</comment>